<keyword evidence="3" id="KW-1185">Reference proteome</keyword>
<feature type="region of interest" description="Disordered" evidence="1">
    <location>
        <begin position="297"/>
        <end position="348"/>
    </location>
</feature>
<sequence length="348" mass="39783">MALEPTSMIGGALSVTIQMAKLGMKTAEAPEEIRVVCDMTQRVYRAFKEYVRLSQTPAVKEYWKRVPAQKSFVDESIKDTLETLTDIGRYMEPSRLDQIKYGRVKMINKLNWAIMDKEMALMQQKKLEMDHTDLMHHIDKLHKVEAESTLPTISQLSLVTNASFGESSGAPPSYYVVNSRSKENRYADKVQVSEWKEEGDATIMSPWLRRQMMQAQQEAGKKRLENWTQTESGLNSEQSFKGDSLGIMTTFIHDMEEEGTPAPVLQQRLSDQLPHEQPLELSLESQLEMVFQSVSKSSRTLADKEQTPIKSLEVCPPAGSLARKLSTAEERRRRTKLRFSKEEEDEVE</sequence>
<comment type="caution">
    <text evidence="2">The sequence shown here is derived from an EMBL/GenBank/DDBJ whole genome shotgun (WGS) entry which is preliminary data.</text>
</comment>
<evidence type="ECO:0000256" key="1">
    <source>
        <dbReference type="SAM" id="MobiDB-lite"/>
    </source>
</evidence>
<accession>A0ABR3SU91</accession>
<gene>
    <name evidence="2" type="ORF">SLS56_005220</name>
</gene>
<organism evidence="2 3">
    <name type="scientific">Neofusicoccum ribis</name>
    <dbReference type="NCBI Taxonomy" id="45134"/>
    <lineage>
        <taxon>Eukaryota</taxon>
        <taxon>Fungi</taxon>
        <taxon>Dikarya</taxon>
        <taxon>Ascomycota</taxon>
        <taxon>Pezizomycotina</taxon>
        <taxon>Dothideomycetes</taxon>
        <taxon>Dothideomycetes incertae sedis</taxon>
        <taxon>Botryosphaeriales</taxon>
        <taxon>Botryosphaeriaceae</taxon>
        <taxon>Neofusicoccum</taxon>
    </lineage>
</organism>
<name>A0ABR3SU91_9PEZI</name>
<dbReference type="EMBL" id="JAJVDC020000051">
    <property type="protein sequence ID" value="KAL1629824.1"/>
    <property type="molecule type" value="Genomic_DNA"/>
</dbReference>
<evidence type="ECO:0000313" key="3">
    <source>
        <dbReference type="Proteomes" id="UP001521116"/>
    </source>
</evidence>
<protein>
    <submittedName>
        <fullName evidence="2">Uncharacterized protein</fullName>
    </submittedName>
</protein>
<dbReference type="Proteomes" id="UP001521116">
    <property type="component" value="Unassembled WGS sequence"/>
</dbReference>
<proteinExistence type="predicted"/>
<evidence type="ECO:0000313" key="2">
    <source>
        <dbReference type="EMBL" id="KAL1629824.1"/>
    </source>
</evidence>
<reference evidence="2 3" key="1">
    <citation type="submission" date="2024-02" db="EMBL/GenBank/DDBJ databases">
        <title>De novo assembly and annotation of 12 fungi associated with fruit tree decline syndrome in Ontario, Canada.</title>
        <authorList>
            <person name="Sulman M."/>
            <person name="Ellouze W."/>
            <person name="Ilyukhin E."/>
        </authorList>
    </citation>
    <scope>NUCLEOTIDE SEQUENCE [LARGE SCALE GENOMIC DNA]</scope>
    <source>
        <strain evidence="2 3">M1-105</strain>
    </source>
</reference>